<dbReference type="Gene3D" id="3.40.50.10350">
    <property type="entry name" value="Glycerate kinase, domain 1"/>
    <property type="match status" value="1"/>
</dbReference>
<comment type="similarity">
    <text evidence="1">Belongs to the glycerate kinase type-1 family.</text>
</comment>
<keyword evidence="2" id="KW-0808">Transferase</keyword>
<dbReference type="InterPro" id="IPR018197">
    <property type="entry name" value="Glycerate_kinase_RE-like"/>
</dbReference>
<sequence length="389" mass="42543">MNILTAFSTFKDSLNAEKVGEAIIKTLKQILPKETKFTNLPLSDGGENFIEALKTCLELETIEVPVIGPLGTPMMSSYGSSKKEKGLAIIEMAKASGIEHVPEKDRNPLLTTTYGTGQLIRRAIVDQHDRLLVAIGGSATNDAGLGALSALGYKFSFDPHFAPEEEHFLSGGDLVKIRDISKPKHLITDEIKMDLACDVVNPFTGPNGAVEIFSFQKGAKTEQMRRQLEDGMCNVRDIFRRKFHVDLDAIQGSGAAGGLGGGLYVGCSAKIKSGIEILAGIVQLEKHVANSSVVFTGEGCYDSQTKYGKVVSYVQTLCKKYNVPLVVLCGKSLVKNNINDERFFQVHSLDSMFVKDQSMKKPEFCLKKLVLDRACFFPVIGKKINKDKI</sequence>
<dbReference type="GO" id="GO:0008887">
    <property type="term" value="F:glycerate kinase activity"/>
    <property type="evidence" value="ECO:0007669"/>
    <property type="project" value="InterPro"/>
</dbReference>
<evidence type="ECO:0000256" key="2">
    <source>
        <dbReference type="ARBA" id="ARBA00022679"/>
    </source>
</evidence>
<dbReference type="Pfam" id="PF02595">
    <property type="entry name" value="Gly_kinase"/>
    <property type="match status" value="1"/>
</dbReference>
<dbReference type="EMBL" id="JAPDFW010000134">
    <property type="protein sequence ID" value="KAJ5067129.1"/>
    <property type="molecule type" value="Genomic_DNA"/>
</dbReference>
<accession>A0A9Q0L7D3</accession>
<evidence type="ECO:0000313" key="5">
    <source>
        <dbReference type="Proteomes" id="UP001149090"/>
    </source>
</evidence>
<dbReference type="InterPro" id="IPR018193">
    <property type="entry name" value="Glyc_kinase_flavodox-like_fold"/>
</dbReference>
<dbReference type="PANTHER" id="PTHR21599">
    <property type="entry name" value="GLYCERATE KINASE"/>
    <property type="match status" value="1"/>
</dbReference>
<protein>
    <submittedName>
        <fullName evidence="4">Glycerate kinase</fullName>
    </submittedName>
</protein>
<evidence type="ECO:0000313" key="4">
    <source>
        <dbReference type="EMBL" id="KAJ5067129.1"/>
    </source>
</evidence>
<dbReference type="NCBIfam" id="TIGR00045">
    <property type="entry name" value="glycerate kinase"/>
    <property type="match status" value="1"/>
</dbReference>
<dbReference type="InterPro" id="IPR004381">
    <property type="entry name" value="Glycerate_kinase"/>
</dbReference>
<organism evidence="4 5">
    <name type="scientific">Anaeramoeba ignava</name>
    <name type="common">Anaerobic marine amoeba</name>
    <dbReference type="NCBI Taxonomy" id="1746090"/>
    <lineage>
        <taxon>Eukaryota</taxon>
        <taxon>Metamonada</taxon>
        <taxon>Anaeramoebidae</taxon>
        <taxon>Anaeramoeba</taxon>
    </lineage>
</organism>
<dbReference type="GO" id="GO:0031388">
    <property type="term" value="P:organic acid phosphorylation"/>
    <property type="evidence" value="ECO:0007669"/>
    <property type="project" value="InterPro"/>
</dbReference>
<dbReference type="InterPro" id="IPR036129">
    <property type="entry name" value="Glycerate_kinase_sf"/>
</dbReference>
<proteinExistence type="inferred from homology"/>
<dbReference type="PIRSF" id="PIRSF006078">
    <property type="entry name" value="GlxK"/>
    <property type="match status" value="1"/>
</dbReference>
<reference evidence="4" key="1">
    <citation type="submission" date="2022-10" db="EMBL/GenBank/DDBJ databases">
        <title>Novel sulphate-reducing endosymbionts in the free-living metamonad Anaeramoeba.</title>
        <authorList>
            <person name="Jerlstrom-Hultqvist J."/>
            <person name="Cepicka I."/>
            <person name="Gallot-Lavallee L."/>
            <person name="Salas-Leiva D."/>
            <person name="Curtis B.A."/>
            <person name="Zahonova K."/>
            <person name="Pipaliya S."/>
            <person name="Dacks J."/>
            <person name="Roger A.J."/>
        </authorList>
    </citation>
    <scope>NUCLEOTIDE SEQUENCE</scope>
    <source>
        <strain evidence="4">BMAN</strain>
    </source>
</reference>
<dbReference type="PANTHER" id="PTHR21599:SF0">
    <property type="entry name" value="GLYCERATE KINASE"/>
    <property type="match status" value="1"/>
</dbReference>
<dbReference type="AlphaFoldDB" id="A0A9Q0L7D3"/>
<keyword evidence="3 4" id="KW-0418">Kinase</keyword>
<keyword evidence="5" id="KW-1185">Reference proteome</keyword>
<dbReference type="Proteomes" id="UP001149090">
    <property type="component" value="Unassembled WGS sequence"/>
</dbReference>
<evidence type="ECO:0000256" key="1">
    <source>
        <dbReference type="ARBA" id="ARBA00006284"/>
    </source>
</evidence>
<gene>
    <name evidence="4" type="ORF">M0811_13279</name>
</gene>
<comment type="caution">
    <text evidence="4">The sequence shown here is derived from an EMBL/GenBank/DDBJ whole genome shotgun (WGS) entry which is preliminary data.</text>
</comment>
<dbReference type="OrthoDB" id="10262596at2759"/>
<dbReference type="OMA" id="MRVLVCP"/>
<dbReference type="Gene3D" id="3.90.1510.10">
    <property type="entry name" value="Glycerate kinase, domain 2"/>
    <property type="match status" value="1"/>
</dbReference>
<dbReference type="SUPFAM" id="SSF110738">
    <property type="entry name" value="Glycerate kinase I"/>
    <property type="match status" value="1"/>
</dbReference>
<name>A0A9Q0L7D3_ANAIG</name>
<evidence type="ECO:0000256" key="3">
    <source>
        <dbReference type="ARBA" id="ARBA00022777"/>
    </source>
</evidence>